<keyword evidence="5 6" id="KW-0694">RNA-binding</keyword>
<dbReference type="Gene3D" id="6.10.160.10">
    <property type="match status" value="1"/>
</dbReference>
<dbReference type="InterPro" id="IPR035566">
    <property type="entry name" value="Ribosomal_protein_bL20_C"/>
</dbReference>
<accession>A0A1F6FFU1</accession>
<dbReference type="STRING" id="1798525.A3G90_01445"/>
<dbReference type="CDD" id="cd07026">
    <property type="entry name" value="Ribosomal_L20"/>
    <property type="match status" value="1"/>
</dbReference>
<dbReference type="InterPro" id="IPR005813">
    <property type="entry name" value="Ribosomal_bL20"/>
</dbReference>
<proteinExistence type="inferred from homology"/>
<dbReference type="HAMAP" id="MF_00382">
    <property type="entry name" value="Ribosomal_bL20"/>
    <property type="match status" value="1"/>
</dbReference>
<keyword evidence="3 5" id="KW-0687">Ribonucleoprotein</keyword>
<dbReference type="GO" id="GO:0019843">
    <property type="term" value="F:rRNA binding"/>
    <property type="evidence" value="ECO:0007669"/>
    <property type="project" value="UniProtKB-UniRule"/>
</dbReference>
<gene>
    <name evidence="5" type="primary">rplT</name>
    <name evidence="7" type="ORF">A3G90_01445</name>
</gene>
<dbReference type="FunFam" id="1.10.1900.20:FF:000001">
    <property type="entry name" value="50S ribosomal protein L20"/>
    <property type="match status" value="1"/>
</dbReference>
<evidence type="ECO:0000313" key="8">
    <source>
        <dbReference type="Proteomes" id="UP000177325"/>
    </source>
</evidence>
<evidence type="ECO:0000256" key="5">
    <source>
        <dbReference type="HAMAP-Rule" id="MF_00382"/>
    </source>
</evidence>
<dbReference type="GO" id="GO:1990904">
    <property type="term" value="C:ribonucleoprotein complex"/>
    <property type="evidence" value="ECO:0007669"/>
    <property type="project" value="UniProtKB-KW"/>
</dbReference>
<comment type="caution">
    <text evidence="7">The sequence shown here is derived from an EMBL/GenBank/DDBJ whole genome shotgun (WGS) entry which is preliminary data.</text>
</comment>
<dbReference type="PANTHER" id="PTHR10986">
    <property type="entry name" value="39S RIBOSOMAL PROTEIN L20"/>
    <property type="match status" value="1"/>
</dbReference>
<dbReference type="EMBL" id="MFMM01000001">
    <property type="protein sequence ID" value="OGG84732.1"/>
    <property type="molecule type" value="Genomic_DNA"/>
</dbReference>
<keyword evidence="2 5" id="KW-0689">Ribosomal protein</keyword>
<dbReference type="GO" id="GO:0003735">
    <property type="term" value="F:structural constituent of ribosome"/>
    <property type="evidence" value="ECO:0007669"/>
    <property type="project" value="InterPro"/>
</dbReference>
<dbReference type="NCBIfam" id="TIGR01032">
    <property type="entry name" value="rplT_bact"/>
    <property type="match status" value="1"/>
</dbReference>
<dbReference type="AlphaFoldDB" id="A0A1F6FFU1"/>
<evidence type="ECO:0000256" key="4">
    <source>
        <dbReference type="ARBA" id="ARBA00035172"/>
    </source>
</evidence>
<comment type="function">
    <text evidence="5 6">Binds directly to 23S ribosomal RNA and is necessary for the in vitro assembly process of the 50S ribosomal subunit. It is not involved in the protein synthesizing functions of that subunit.</text>
</comment>
<dbReference type="GO" id="GO:0000027">
    <property type="term" value="P:ribosomal large subunit assembly"/>
    <property type="evidence" value="ECO:0007669"/>
    <property type="project" value="UniProtKB-UniRule"/>
</dbReference>
<name>A0A1F6FFU1_9BACT</name>
<dbReference type="Proteomes" id="UP000177325">
    <property type="component" value="Unassembled WGS sequence"/>
</dbReference>
<organism evidence="7 8">
    <name type="scientific">Candidatus Kaiserbacteria bacterium RIFCSPLOWO2_12_FULL_45_26</name>
    <dbReference type="NCBI Taxonomy" id="1798525"/>
    <lineage>
        <taxon>Bacteria</taxon>
        <taxon>Candidatus Kaiseribacteriota</taxon>
    </lineage>
</organism>
<evidence type="ECO:0000313" key="7">
    <source>
        <dbReference type="EMBL" id="OGG84732.1"/>
    </source>
</evidence>
<comment type="similarity">
    <text evidence="1 5 6">Belongs to the bacterial ribosomal protein bL20 family.</text>
</comment>
<dbReference type="Gene3D" id="1.10.1900.20">
    <property type="entry name" value="Ribosomal protein L20"/>
    <property type="match status" value="1"/>
</dbReference>
<sequence length="114" mass="13446">MARVKGGLMAQKRRRNILDEVKGYRLQRSKKKRVAREAIYHAQLYAFAHRKDKKNDFRRLWTVRINAALMAFGLKYSRFINTLKVKNVEIDRKVLATLAKDRPEAFARLVESVK</sequence>
<evidence type="ECO:0000256" key="2">
    <source>
        <dbReference type="ARBA" id="ARBA00022980"/>
    </source>
</evidence>
<reference evidence="7 8" key="1">
    <citation type="journal article" date="2016" name="Nat. Commun.">
        <title>Thousands of microbial genomes shed light on interconnected biogeochemical processes in an aquifer system.</title>
        <authorList>
            <person name="Anantharaman K."/>
            <person name="Brown C.T."/>
            <person name="Hug L.A."/>
            <person name="Sharon I."/>
            <person name="Castelle C.J."/>
            <person name="Probst A.J."/>
            <person name="Thomas B.C."/>
            <person name="Singh A."/>
            <person name="Wilkins M.J."/>
            <person name="Karaoz U."/>
            <person name="Brodie E.L."/>
            <person name="Williams K.H."/>
            <person name="Hubbard S.S."/>
            <person name="Banfield J.F."/>
        </authorList>
    </citation>
    <scope>NUCLEOTIDE SEQUENCE [LARGE SCALE GENOMIC DNA]</scope>
</reference>
<dbReference type="PRINTS" id="PR00062">
    <property type="entry name" value="RIBOSOMALL20"/>
</dbReference>
<evidence type="ECO:0000256" key="6">
    <source>
        <dbReference type="RuleBase" id="RU000560"/>
    </source>
</evidence>
<dbReference type="GO" id="GO:0006412">
    <property type="term" value="P:translation"/>
    <property type="evidence" value="ECO:0007669"/>
    <property type="project" value="InterPro"/>
</dbReference>
<dbReference type="GO" id="GO:0005840">
    <property type="term" value="C:ribosome"/>
    <property type="evidence" value="ECO:0007669"/>
    <property type="project" value="UniProtKB-KW"/>
</dbReference>
<dbReference type="Pfam" id="PF00453">
    <property type="entry name" value="Ribosomal_L20"/>
    <property type="match status" value="1"/>
</dbReference>
<keyword evidence="5 6" id="KW-0699">rRNA-binding</keyword>
<evidence type="ECO:0000256" key="1">
    <source>
        <dbReference type="ARBA" id="ARBA00007698"/>
    </source>
</evidence>
<evidence type="ECO:0000256" key="3">
    <source>
        <dbReference type="ARBA" id="ARBA00023274"/>
    </source>
</evidence>
<dbReference type="SUPFAM" id="SSF74731">
    <property type="entry name" value="Ribosomal protein L20"/>
    <property type="match status" value="1"/>
</dbReference>
<protein>
    <recommendedName>
        <fullName evidence="4 5">Large ribosomal subunit protein bL20</fullName>
    </recommendedName>
</protein>